<comment type="caution">
    <text evidence="1">The sequence shown here is derived from an EMBL/GenBank/DDBJ whole genome shotgun (WGS) entry which is preliminary data.</text>
</comment>
<evidence type="ECO:0000313" key="2">
    <source>
        <dbReference type="Proteomes" id="UP000475037"/>
    </source>
</evidence>
<sequence length="72" mass="8630">MFIAALSTIAKLWKKPKCLSTDEWIKKRWYVHTMEYYSVMKKNEILPFATTWMELEGIMLSEIIRGRHISHV</sequence>
<protein>
    <submittedName>
        <fullName evidence="1">LORF2 protein</fullName>
    </submittedName>
</protein>
<evidence type="ECO:0000313" key="1">
    <source>
        <dbReference type="EMBL" id="KAF0880508.1"/>
    </source>
</evidence>
<gene>
    <name evidence="1" type="primary">Pol_249</name>
    <name evidence="1" type="ORF">FOF47_R07908</name>
</gene>
<feature type="non-terminal residue" evidence="1">
    <location>
        <position position="1"/>
    </location>
</feature>
<name>A0A6G1AXJ2_CROCR</name>
<dbReference type="EMBL" id="VOAJ01003115">
    <property type="protein sequence ID" value="KAF0880508.1"/>
    <property type="molecule type" value="Genomic_DNA"/>
</dbReference>
<dbReference type="Proteomes" id="UP000475037">
    <property type="component" value="Unassembled WGS sequence"/>
</dbReference>
<proteinExistence type="predicted"/>
<reference evidence="1 2" key="1">
    <citation type="submission" date="2019-11" db="EMBL/GenBank/DDBJ databases">
        <authorList>
            <person name="Yang C."/>
            <person name="Li F."/>
        </authorList>
    </citation>
    <scope>NUCLEOTIDE SEQUENCE [LARGE SCALE GENOMIC DNA]</scope>
    <source>
        <strain evidence="1">KB4526</strain>
        <tissue evidence="1">Muscle</tissue>
    </source>
</reference>
<feature type="non-terminal residue" evidence="1">
    <location>
        <position position="72"/>
    </location>
</feature>
<dbReference type="AlphaFoldDB" id="A0A6G1AXJ2"/>
<organism evidence="1 2">
    <name type="scientific">Crocuta crocuta</name>
    <name type="common">Spotted hyena</name>
    <dbReference type="NCBI Taxonomy" id="9678"/>
    <lineage>
        <taxon>Eukaryota</taxon>
        <taxon>Metazoa</taxon>
        <taxon>Chordata</taxon>
        <taxon>Craniata</taxon>
        <taxon>Vertebrata</taxon>
        <taxon>Euteleostomi</taxon>
        <taxon>Mammalia</taxon>
        <taxon>Eutheria</taxon>
        <taxon>Laurasiatheria</taxon>
        <taxon>Carnivora</taxon>
        <taxon>Feliformia</taxon>
        <taxon>Hyaenidae</taxon>
        <taxon>Crocuta</taxon>
    </lineage>
</organism>
<accession>A0A6G1AXJ2</accession>
<keyword evidence="2" id="KW-1185">Reference proteome</keyword>